<dbReference type="OrthoDB" id="3791520at2759"/>
<reference evidence="2" key="1">
    <citation type="journal article" date="2020" name="Stud. Mycol.">
        <title>101 Dothideomycetes genomes: a test case for predicting lifestyles and emergence of pathogens.</title>
        <authorList>
            <person name="Haridas S."/>
            <person name="Albert R."/>
            <person name="Binder M."/>
            <person name="Bloem J."/>
            <person name="Labutti K."/>
            <person name="Salamov A."/>
            <person name="Andreopoulos B."/>
            <person name="Baker S."/>
            <person name="Barry K."/>
            <person name="Bills G."/>
            <person name="Bluhm B."/>
            <person name="Cannon C."/>
            <person name="Castanera R."/>
            <person name="Culley D."/>
            <person name="Daum C."/>
            <person name="Ezra D."/>
            <person name="Gonzalez J."/>
            <person name="Henrissat B."/>
            <person name="Kuo A."/>
            <person name="Liang C."/>
            <person name="Lipzen A."/>
            <person name="Lutzoni F."/>
            <person name="Magnuson J."/>
            <person name="Mondo S."/>
            <person name="Nolan M."/>
            <person name="Ohm R."/>
            <person name="Pangilinan J."/>
            <person name="Park H.-J."/>
            <person name="Ramirez L."/>
            <person name="Alfaro M."/>
            <person name="Sun H."/>
            <person name="Tritt A."/>
            <person name="Yoshinaga Y."/>
            <person name="Zwiers L.-H."/>
            <person name="Turgeon B."/>
            <person name="Goodwin S."/>
            <person name="Spatafora J."/>
            <person name="Crous P."/>
            <person name="Grigoriev I."/>
        </authorList>
    </citation>
    <scope>NUCLEOTIDE SEQUENCE</scope>
    <source>
        <strain evidence="2">CBS 110217</strain>
    </source>
</reference>
<dbReference type="AlphaFoldDB" id="A0A9P4H4U1"/>
<evidence type="ECO:0000256" key="1">
    <source>
        <dbReference type="SAM" id="MobiDB-lite"/>
    </source>
</evidence>
<organism evidence="2 3">
    <name type="scientific">Setomelanomma holmii</name>
    <dbReference type="NCBI Taxonomy" id="210430"/>
    <lineage>
        <taxon>Eukaryota</taxon>
        <taxon>Fungi</taxon>
        <taxon>Dikarya</taxon>
        <taxon>Ascomycota</taxon>
        <taxon>Pezizomycotina</taxon>
        <taxon>Dothideomycetes</taxon>
        <taxon>Pleosporomycetidae</taxon>
        <taxon>Pleosporales</taxon>
        <taxon>Pleosporineae</taxon>
        <taxon>Phaeosphaeriaceae</taxon>
        <taxon>Setomelanomma</taxon>
    </lineage>
</organism>
<evidence type="ECO:0000313" key="3">
    <source>
        <dbReference type="Proteomes" id="UP000799777"/>
    </source>
</evidence>
<feature type="region of interest" description="Disordered" evidence="1">
    <location>
        <begin position="59"/>
        <end position="166"/>
    </location>
</feature>
<sequence>MAPQAAAHRRGGTHRVKDKDKTNTKFDEWDYKQLKAECIERKIYVKDMKKVEMAMALANDDENQKRKEREAIAERERQQMQLEKEKKLEDNRKMQEAVAKMRRRLERQKRRDADESVSDDTSDEDGLQMTHDEGRGGIDADQFQGGQALSEESWDSTSTETTLRAEERPIVPDCQLRLFEWPFNTMPSPVPPTLPLSPVYSPGGSTWPARIPRVPRSISYTPLKVHTTESKEKIILPGATYPASVEPDYVPILSPRTRNAARQSRLIGVLRKARIEPASAWTTRTQIQGWNAQMYFSLPACNGAKRLLDVYNKWYLGDRQLLRVKPTDSKVDRERRHIQREKNTIRKLAEVLDASEWRPLAVCYLPAYLDYGQKEEVKKEERTLANLRFISFPGCDVPHYYFWVREGNCELAEESDDCEDVVTLKDGTKVAQKRLPGPPKPLRKTLVRVKIPAVPLTPPPSPGNSTTLVEILATVEHHLQTTGLAATLSFYRTKWLANDKQKAWSAFARNLSLLYPSGSIPVVPPTDPKSTMSVAIKIAGIEMIGNDSLLPPLEGDEPWTRDDDAVWNIVEVEVEDANDHSPAKEIMQQDELEALYRRASIQLPSRLSIADCAAWLENVSPGFPPLTPGTIPSSP</sequence>
<feature type="compositionally biased region" description="Basic and acidic residues" evidence="1">
    <location>
        <begin position="62"/>
        <end position="95"/>
    </location>
</feature>
<evidence type="ECO:0000313" key="2">
    <source>
        <dbReference type="EMBL" id="KAF2027022.1"/>
    </source>
</evidence>
<name>A0A9P4H4U1_9PLEO</name>
<feature type="region of interest" description="Disordered" evidence="1">
    <location>
        <begin position="1"/>
        <end position="23"/>
    </location>
</feature>
<protein>
    <submittedName>
        <fullName evidence="2">Uncharacterized protein</fullName>
    </submittedName>
</protein>
<keyword evidence="3" id="KW-1185">Reference proteome</keyword>
<comment type="caution">
    <text evidence="2">The sequence shown here is derived from an EMBL/GenBank/DDBJ whole genome shotgun (WGS) entry which is preliminary data.</text>
</comment>
<dbReference type="EMBL" id="ML978233">
    <property type="protein sequence ID" value="KAF2027022.1"/>
    <property type="molecule type" value="Genomic_DNA"/>
</dbReference>
<proteinExistence type="predicted"/>
<dbReference type="Proteomes" id="UP000799777">
    <property type="component" value="Unassembled WGS sequence"/>
</dbReference>
<feature type="compositionally biased region" description="Acidic residues" evidence="1">
    <location>
        <begin position="115"/>
        <end position="126"/>
    </location>
</feature>
<gene>
    <name evidence="2" type="ORF">EK21DRAFT_115265</name>
</gene>
<accession>A0A9P4H4U1</accession>